<dbReference type="InterPro" id="IPR007844">
    <property type="entry name" value="AsmA"/>
</dbReference>
<keyword evidence="4" id="KW-1185">Reference proteome</keyword>
<proteinExistence type="predicted"/>
<dbReference type="GO" id="GO:0005886">
    <property type="term" value="C:plasma membrane"/>
    <property type="evidence" value="ECO:0007669"/>
    <property type="project" value="TreeGrafter"/>
</dbReference>
<dbReference type="OrthoDB" id="9816380at2"/>
<dbReference type="InterPro" id="IPR052894">
    <property type="entry name" value="AsmA-related"/>
</dbReference>
<feature type="domain" description="AsmA" evidence="2">
    <location>
        <begin position="7"/>
        <end position="118"/>
    </location>
</feature>
<dbReference type="Proteomes" id="UP000199074">
    <property type="component" value="Unassembled WGS sequence"/>
</dbReference>
<evidence type="ECO:0000256" key="1">
    <source>
        <dbReference type="SAM" id="MobiDB-lite"/>
    </source>
</evidence>
<dbReference type="PANTHER" id="PTHR30441">
    <property type="entry name" value="DUF748 DOMAIN-CONTAINING PROTEIN"/>
    <property type="match status" value="1"/>
</dbReference>
<dbReference type="PANTHER" id="PTHR30441:SF4">
    <property type="entry name" value="PROTEIN ASMA"/>
    <property type="match status" value="1"/>
</dbReference>
<dbReference type="RefSeq" id="WP_092421759.1">
    <property type="nucleotide sequence ID" value="NZ_FPCK01000001.1"/>
</dbReference>
<name>A0A1I7N744_9HYPH</name>
<gene>
    <name evidence="3" type="ORF">SAMN05216456_1034</name>
</gene>
<protein>
    <submittedName>
        <fullName evidence="3">AsmA family protein</fullName>
    </submittedName>
</protein>
<dbReference type="Pfam" id="PF05170">
    <property type="entry name" value="AsmA"/>
    <property type="match status" value="1"/>
</dbReference>
<feature type="compositionally biased region" description="Low complexity" evidence="1">
    <location>
        <begin position="1157"/>
        <end position="1171"/>
    </location>
</feature>
<feature type="region of interest" description="Disordered" evidence="1">
    <location>
        <begin position="1145"/>
        <end position="1207"/>
    </location>
</feature>
<dbReference type="GO" id="GO:0090313">
    <property type="term" value="P:regulation of protein targeting to membrane"/>
    <property type="evidence" value="ECO:0007669"/>
    <property type="project" value="TreeGrafter"/>
</dbReference>
<feature type="compositionally biased region" description="Basic and acidic residues" evidence="1">
    <location>
        <begin position="1145"/>
        <end position="1156"/>
    </location>
</feature>
<accession>A0A1I7N744</accession>
<organism evidence="3 4">
    <name type="scientific">Devosia crocina</name>
    <dbReference type="NCBI Taxonomy" id="429728"/>
    <lineage>
        <taxon>Bacteria</taxon>
        <taxon>Pseudomonadati</taxon>
        <taxon>Pseudomonadota</taxon>
        <taxon>Alphaproteobacteria</taxon>
        <taxon>Hyphomicrobiales</taxon>
        <taxon>Devosiaceae</taxon>
        <taxon>Devosia</taxon>
    </lineage>
</organism>
<evidence type="ECO:0000259" key="2">
    <source>
        <dbReference type="Pfam" id="PF05170"/>
    </source>
</evidence>
<dbReference type="EMBL" id="FPCK01000001">
    <property type="protein sequence ID" value="SFV30490.1"/>
    <property type="molecule type" value="Genomic_DNA"/>
</dbReference>
<dbReference type="AlphaFoldDB" id="A0A1I7N744"/>
<dbReference type="STRING" id="429728.SAMN05216456_1034"/>
<evidence type="ECO:0000313" key="3">
    <source>
        <dbReference type="EMBL" id="SFV30490.1"/>
    </source>
</evidence>
<reference evidence="3 4" key="1">
    <citation type="submission" date="2016-10" db="EMBL/GenBank/DDBJ databases">
        <authorList>
            <person name="de Groot N.N."/>
        </authorList>
    </citation>
    <scope>NUCLEOTIDE SEQUENCE [LARGE SCALE GENOMIC DNA]</scope>
    <source>
        <strain evidence="3 4">IPL20</strain>
    </source>
</reference>
<evidence type="ECO:0000313" key="4">
    <source>
        <dbReference type="Proteomes" id="UP000199074"/>
    </source>
</evidence>
<sequence length="1207" mass="125305">MLNRIYIVVGLLAILALASAFIVPRFIHWGDYRDRMEVLAESVFGTDVHIRGDIDFTLLPEPRLSFADVVVGAENAPVATVGSIEARFALLDFLRDRYNLSALVMKSPSIAFELDENGLLVSGVDLSGAGQGVALEQARIEEGEINLIDRRSGDSYSLSEVNGDLRLGSFAGPFQFQGNAIYDGEAYALRLNSGVVDEAGSSRVSAFIADASGSSSFTLDGAMQTGPAPKFDGTVVLRQSPPAAARAEQIRGNLVFESKIAASTDRIVLNGYTLVPDENRAGVRLTGAASVQLGARNSFEAVVSGGVFNLPPRDAEEDASQMPYELVRLLGELPAPPIPPIPGQIGVDLAEIGLRGAGLRNVRIDATTNGMIWTLTRAEADLPGNSKLTLSGSLRNDGGLLGFNGNVELTTTRLDALSQLWRRAREDSPLFNVPAQLSGQLMLAGDALGFSHGLLSLNGKTHAVEARLGFGEEARLDLVGRLDALAPGDSAILSAIFPDPASDAAFGVSFPQGSFSLRSQAIRVLGLEAADFQAEGNWSSSGLRFSRLVSSDWGGIALNASGQLRGTLAAPVITGAGRFEVDRSDAPALARLYSFLGVPAVWQTGFSQSLPAALEVELSEDDTAEAQLLALRGDLAGSRLELSLEMAGGLSGLGADRVRVIGSLETDDTAGLMRQLGLAETAPFAASGEALLSLFAEGSAETRFDTRLSLSQSGELAAYSGELSLLPSGELTGTGMIELSLTDGSGMADLVGGTGIGLGGFEATGSLDFYGLQSIAVTSLVGETDAAAFSGEVSIERVAQRPSIQGALEFDTLPIEGLAAAVFSPAALVAGGGSWPDGPLASSTSPRSTRGSIAVTAREIDFGEARLDDAGFTLNWDQQTLAIADLSGSIGGGRLTGTLSQCCSGPLLDRTLTGRLTLEDVAVDALAPTAMSGVSGSVSGSASFEGTGASLSDIAASLAGEGNLTLSDLRIPRLSPEVYPTVSALDDVLNMDTDVLTILIDQALTQGDFAAPTATGAFRIAGGTLRLSNLLVDGGGARLAGGVNLAFPTLGLDGLFVLTPRGFADPSGLIEGENARVLARLTGTLAAPQLSIDTSEMVAAVQVRANELEVDRLEALQLEDEARQRAAAEERNRLIAEQQRRAAEEAAARAAAEEAARQAAEQQAPPVLGPLEPAPPANPVAPSGTPLDLTYPPPFNVFGGEPVNVPR</sequence>